<dbReference type="RefSeq" id="WP_015332270.1">
    <property type="nucleotide sequence ID" value="NC_020054.1"/>
</dbReference>
<dbReference type="HOGENOM" id="CLU_032797_1_0_10"/>
<accession>I0KAL8</accession>
<evidence type="ECO:0000313" key="5">
    <source>
        <dbReference type="EMBL" id="CCH01171.1"/>
    </source>
</evidence>
<comment type="subcellular location">
    <subcellularLocation>
        <location evidence="1">Cell outer membrane</location>
    </subcellularLocation>
</comment>
<organism evidence="5 6">
    <name type="scientific">Fibrella aestuarina BUZ 2</name>
    <dbReference type="NCBI Taxonomy" id="1166018"/>
    <lineage>
        <taxon>Bacteria</taxon>
        <taxon>Pseudomonadati</taxon>
        <taxon>Bacteroidota</taxon>
        <taxon>Cytophagia</taxon>
        <taxon>Cytophagales</taxon>
        <taxon>Spirosomataceae</taxon>
        <taxon>Fibrella</taxon>
    </lineage>
</organism>
<gene>
    <name evidence="5" type="ORF">FAES_3162</name>
</gene>
<proteinExistence type="predicted"/>
<dbReference type="InterPro" id="IPR036942">
    <property type="entry name" value="Beta-barrel_TonB_sf"/>
</dbReference>
<keyword evidence="3" id="KW-0998">Cell outer membrane</keyword>
<keyword evidence="4" id="KW-0732">Signal</keyword>
<feature type="signal peptide" evidence="4">
    <location>
        <begin position="1"/>
        <end position="26"/>
    </location>
</feature>
<sequence>MLKRHTTVFWAGLLAATGCATGQAFAQDPKKPTRTGEIENQEITVEKSRRIELPPADRVINKIPSPKANTETRKMTYEFQDRKLTVGDPRIQPTVLEPGSTQTETRPAYENYVKLGAGNYNTFYGEGFYKVATSGGFGAEGSVRHLSSGIGPVDGANSAQRESRINLRGTYNTDLFKLTAGLGFEQERYYFYGYRPQFEGTTRLVPNRDSLRQQLTTFRASLGIENNGKDQTLDYALKTSVTTLGDAYRASELDWGTNLQTSLQITDNFLALVNADAYLTQRNDGEVDNRNLFRLRPAFRYLSPKLTVTLAVNAVNETDKRLGINNTLAFPVANIDVVPAGNIHFFAGVDGDIVRNTLRSLLSENRWLAPNVVLANTIKSYDIYGGSKGQLGNGFSYEGKVSYARYRNFSTINNTWPDTTKFFALYDGGIAHVLTLSGQLGYEMGGFRSTLKGDVFRYDLDRLEEAWGRPRASVQWLNSYTFNKKLFVTSDLYVYSGIRNKNFTSLTSAGEVVQLPTIADLNLKIDYFLGKQVAAFVSLNNIFGQTYQRYLYYRVQGLNFLGGISYSF</sequence>
<dbReference type="GO" id="GO:0009279">
    <property type="term" value="C:cell outer membrane"/>
    <property type="evidence" value="ECO:0007669"/>
    <property type="project" value="UniProtKB-SubCell"/>
</dbReference>
<evidence type="ECO:0000256" key="3">
    <source>
        <dbReference type="ARBA" id="ARBA00023237"/>
    </source>
</evidence>
<dbReference type="AlphaFoldDB" id="I0KAL8"/>
<feature type="chain" id="PRO_5003630040" description="TonB-dependent receptor" evidence="4">
    <location>
        <begin position="27"/>
        <end position="568"/>
    </location>
</feature>
<dbReference type="SUPFAM" id="SSF56935">
    <property type="entry name" value="Porins"/>
    <property type="match status" value="1"/>
</dbReference>
<dbReference type="eggNOG" id="COG4206">
    <property type="taxonomic scope" value="Bacteria"/>
</dbReference>
<evidence type="ECO:0000256" key="1">
    <source>
        <dbReference type="ARBA" id="ARBA00004442"/>
    </source>
</evidence>
<evidence type="ECO:0000256" key="4">
    <source>
        <dbReference type="SAM" id="SignalP"/>
    </source>
</evidence>
<evidence type="ECO:0000256" key="2">
    <source>
        <dbReference type="ARBA" id="ARBA00023136"/>
    </source>
</evidence>
<name>I0KAL8_9BACT</name>
<keyword evidence="6" id="KW-1185">Reference proteome</keyword>
<dbReference type="PATRIC" id="fig|1166018.3.peg.4933"/>
<dbReference type="Gene3D" id="2.40.170.20">
    <property type="entry name" value="TonB-dependent receptor, beta-barrel domain"/>
    <property type="match status" value="1"/>
</dbReference>
<dbReference type="STRING" id="1166018.FAES_3162"/>
<protein>
    <recommendedName>
        <fullName evidence="7">TonB-dependent receptor</fullName>
    </recommendedName>
</protein>
<evidence type="ECO:0008006" key="7">
    <source>
        <dbReference type="Google" id="ProtNLM"/>
    </source>
</evidence>
<keyword evidence="2" id="KW-0472">Membrane</keyword>
<dbReference type="KEGG" id="fae:FAES_3162"/>
<dbReference type="EMBL" id="HE796683">
    <property type="protein sequence ID" value="CCH01171.1"/>
    <property type="molecule type" value="Genomic_DNA"/>
</dbReference>
<dbReference type="PROSITE" id="PS51257">
    <property type="entry name" value="PROKAR_LIPOPROTEIN"/>
    <property type="match status" value="1"/>
</dbReference>
<dbReference type="Proteomes" id="UP000011058">
    <property type="component" value="Chromosome"/>
</dbReference>
<reference evidence="5 6" key="1">
    <citation type="journal article" date="2012" name="J. Bacteriol.">
        <title>Genome Sequence of Fibrella aestuarina BUZ 2T, a Filamentous Marine Bacterium.</title>
        <authorList>
            <person name="Filippini M."/>
            <person name="Qi W."/>
            <person name="Blom J."/>
            <person name="Goesmann A."/>
            <person name="Smits T.H."/>
            <person name="Bagheri H.C."/>
        </authorList>
    </citation>
    <scope>NUCLEOTIDE SEQUENCE [LARGE SCALE GENOMIC DNA]</scope>
    <source>
        <strain evidence="6">BUZ 2T</strain>
    </source>
</reference>
<evidence type="ECO:0000313" key="6">
    <source>
        <dbReference type="Proteomes" id="UP000011058"/>
    </source>
</evidence>